<sequence length="153" mass="17219">MGASGWNYSVKWEGSIEATFTKLRRDAFESGDVYWRWDEEDPENPKPRSLEEWDGSKYGNDYPGAHSIVDIREVVSGVALDDLLPRQSLAFTAEELVALLGSATPTLEDWERIGGVKAEDLWKYEADTDSARHLVLWGDGEPELVVFWGHSGD</sequence>
<dbReference type="RefSeq" id="WP_387980962.1">
    <property type="nucleotide sequence ID" value="NZ_JBHRWO010000022.1"/>
</dbReference>
<reference evidence="2" key="1">
    <citation type="journal article" date="2019" name="Int. J. Syst. Evol. Microbiol.">
        <title>The Global Catalogue of Microorganisms (GCM) 10K type strain sequencing project: providing services to taxonomists for standard genome sequencing and annotation.</title>
        <authorList>
            <consortium name="The Broad Institute Genomics Platform"/>
            <consortium name="The Broad Institute Genome Sequencing Center for Infectious Disease"/>
            <person name="Wu L."/>
            <person name="Ma J."/>
        </authorList>
    </citation>
    <scope>NUCLEOTIDE SEQUENCE [LARGE SCALE GENOMIC DNA]</scope>
    <source>
        <strain evidence="2">CGMCC 4.7396</strain>
    </source>
</reference>
<gene>
    <name evidence="1" type="ORF">ACFO8M_26110</name>
</gene>
<dbReference type="Proteomes" id="UP001595712">
    <property type="component" value="Unassembled WGS sequence"/>
</dbReference>
<comment type="caution">
    <text evidence="1">The sequence shown here is derived from an EMBL/GenBank/DDBJ whole genome shotgun (WGS) entry which is preliminary data.</text>
</comment>
<evidence type="ECO:0000313" key="1">
    <source>
        <dbReference type="EMBL" id="MFC3495971.1"/>
    </source>
</evidence>
<organism evidence="1 2">
    <name type="scientific">Glycomyces rhizosphaerae</name>
    <dbReference type="NCBI Taxonomy" id="2054422"/>
    <lineage>
        <taxon>Bacteria</taxon>
        <taxon>Bacillati</taxon>
        <taxon>Actinomycetota</taxon>
        <taxon>Actinomycetes</taxon>
        <taxon>Glycomycetales</taxon>
        <taxon>Glycomycetaceae</taxon>
        <taxon>Glycomyces</taxon>
    </lineage>
</organism>
<proteinExistence type="predicted"/>
<accession>A0ABV7Q8V2</accession>
<dbReference type="EMBL" id="JBHRWO010000022">
    <property type="protein sequence ID" value="MFC3495971.1"/>
    <property type="molecule type" value="Genomic_DNA"/>
</dbReference>
<name>A0ABV7Q8V2_9ACTN</name>
<keyword evidence="2" id="KW-1185">Reference proteome</keyword>
<evidence type="ECO:0000313" key="2">
    <source>
        <dbReference type="Proteomes" id="UP001595712"/>
    </source>
</evidence>
<protein>
    <submittedName>
        <fullName evidence="1">Uncharacterized protein</fullName>
    </submittedName>
</protein>